<evidence type="ECO:0000256" key="3">
    <source>
        <dbReference type="ARBA" id="ARBA00022606"/>
    </source>
</evidence>
<name>A0A427XPB4_9TREE</name>
<feature type="region of interest" description="Disordered" evidence="12">
    <location>
        <begin position="161"/>
        <end position="432"/>
    </location>
</feature>
<dbReference type="GO" id="GO:0006355">
    <property type="term" value="P:regulation of DNA-templated transcription"/>
    <property type="evidence" value="ECO:0007669"/>
    <property type="project" value="InterPro"/>
</dbReference>
<evidence type="ECO:0000313" key="17">
    <source>
        <dbReference type="Proteomes" id="UP000279259"/>
    </source>
</evidence>
<feature type="compositionally biased region" description="Basic and acidic residues" evidence="12">
    <location>
        <begin position="246"/>
        <end position="257"/>
    </location>
</feature>
<dbReference type="InterPro" id="IPR001294">
    <property type="entry name" value="Phytochrome"/>
</dbReference>
<evidence type="ECO:0000259" key="15">
    <source>
        <dbReference type="PROSITE" id="PS50110"/>
    </source>
</evidence>
<feature type="region of interest" description="Disordered" evidence="12">
    <location>
        <begin position="451"/>
        <end position="599"/>
    </location>
</feature>
<evidence type="ECO:0000256" key="8">
    <source>
        <dbReference type="ARBA" id="ARBA00022991"/>
    </source>
</evidence>
<dbReference type="InterPro" id="IPR003594">
    <property type="entry name" value="HATPase_dom"/>
</dbReference>
<evidence type="ECO:0000256" key="1">
    <source>
        <dbReference type="ARBA" id="ARBA00022543"/>
    </source>
</evidence>
<evidence type="ECO:0000256" key="11">
    <source>
        <dbReference type="PROSITE-ProRule" id="PRU00169"/>
    </source>
</evidence>
<dbReference type="STRING" id="1890683.A0A427XPB4"/>
<dbReference type="SMART" id="SM00448">
    <property type="entry name" value="REC"/>
    <property type="match status" value="1"/>
</dbReference>
<feature type="region of interest" description="Disordered" evidence="12">
    <location>
        <begin position="825"/>
        <end position="923"/>
    </location>
</feature>
<dbReference type="InterPro" id="IPR005467">
    <property type="entry name" value="His_kinase_dom"/>
</dbReference>
<keyword evidence="17" id="KW-1185">Reference proteome</keyword>
<keyword evidence="7" id="KW-0067">ATP-binding</keyword>
<dbReference type="PROSITE" id="PS50046">
    <property type="entry name" value="PHYTOCHROME_2"/>
    <property type="match status" value="1"/>
</dbReference>
<keyword evidence="2 11" id="KW-0597">Phosphoprotein</keyword>
<feature type="compositionally biased region" description="Polar residues" evidence="12">
    <location>
        <begin position="84"/>
        <end position="103"/>
    </location>
</feature>
<protein>
    <submittedName>
        <fullName evidence="16">Light-sensor Protein kinase</fullName>
    </submittedName>
</protein>
<feature type="compositionally biased region" description="Low complexity" evidence="12">
    <location>
        <begin position="182"/>
        <end position="194"/>
    </location>
</feature>
<evidence type="ECO:0000256" key="4">
    <source>
        <dbReference type="ARBA" id="ARBA00022679"/>
    </source>
</evidence>
<feature type="modified residue" description="4-aspartylphosphate" evidence="11">
    <location>
        <position position="1889"/>
    </location>
</feature>
<organism evidence="16 17">
    <name type="scientific">Saitozyma podzolica</name>
    <dbReference type="NCBI Taxonomy" id="1890683"/>
    <lineage>
        <taxon>Eukaryota</taxon>
        <taxon>Fungi</taxon>
        <taxon>Dikarya</taxon>
        <taxon>Basidiomycota</taxon>
        <taxon>Agaricomycotina</taxon>
        <taxon>Tremellomycetes</taxon>
        <taxon>Tremellales</taxon>
        <taxon>Trimorphomycetaceae</taxon>
        <taxon>Saitozyma</taxon>
    </lineage>
</organism>
<dbReference type="Gene3D" id="3.40.50.2300">
    <property type="match status" value="1"/>
</dbReference>
<keyword evidence="8" id="KW-0157">Chromophore</keyword>
<dbReference type="Gene3D" id="3.30.450.270">
    <property type="match status" value="1"/>
</dbReference>
<keyword evidence="9" id="KW-0902">Two-component regulatory system</keyword>
<dbReference type="Pfam" id="PF00360">
    <property type="entry name" value="PHY"/>
    <property type="match status" value="1"/>
</dbReference>
<dbReference type="PROSITE" id="PS50109">
    <property type="entry name" value="HIS_KIN"/>
    <property type="match status" value="1"/>
</dbReference>
<dbReference type="InterPro" id="IPR003018">
    <property type="entry name" value="GAF"/>
</dbReference>
<evidence type="ECO:0000256" key="2">
    <source>
        <dbReference type="ARBA" id="ARBA00022553"/>
    </source>
</evidence>
<feature type="compositionally biased region" description="Polar residues" evidence="12">
    <location>
        <begin position="512"/>
        <end position="527"/>
    </location>
</feature>
<dbReference type="EMBL" id="RSCD01000034">
    <property type="protein sequence ID" value="RSH80671.1"/>
    <property type="molecule type" value="Genomic_DNA"/>
</dbReference>
<dbReference type="Gene3D" id="3.30.450.40">
    <property type="match status" value="1"/>
</dbReference>
<dbReference type="SMART" id="SM00387">
    <property type="entry name" value="HATPase_c"/>
    <property type="match status" value="1"/>
</dbReference>
<feature type="compositionally biased region" description="Polar residues" evidence="12">
    <location>
        <begin position="161"/>
        <end position="173"/>
    </location>
</feature>
<feature type="compositionally biased region" description="Basic and acidic residues" evidence="12">
    <location>
        <begin position="913"/>
        <end position="923"/>
    </location>
</feature>
<evidence type="ECO:0000313" key="16">
    <source>
        <dbReference type="EMBL" id="RSH80671.1"/>
    </source>
</evidence>
<dbReference type="InterPro" id="IPR043150">
    <property type="entry name" value="Phytochrome_PHY_sf"/>
</dbReference>
<dbReference type="InterPro" id="IPR001789">
    <property type="entry name" value="Sig_transdc_resp-reg_receiver"/>
</dbReference>
<dbReference type="PRINTS" id="PR01033">
    <property type="entry name" value="PHYTOCHROME"/>
</dbReference>
<feature type="compositionally biased region" description="Gly residues" evidence="12">
    <location>
        <begin position="461"/>
        <end position="470"/>
    </location>
</feature>
<dbReference type="GO" id="GO:0009584">
    <property type="term" value="P:detection of visible light"/>
    <property type="evidence" value="ECO:0007669"/>
    <property type="project" value="InterPro"/>
</dbReference>
<evidence type="ECO:0000259" key="14">
    <source>
        <dbReference type="PROSITE" id="PS50109"/>
    </source>
</evidence>
<feature type="compositionally biased region" description="Basic and acidic residues" evidence="12">
    <location>
        <begin position="1697"/>
        <end position="1710"/>
    </location>
</feature>
<accession>A0A427XPB4</accession>
<evidence type="ECO:0000259" key="13">
    <source>
        <dbReference type="PROSITE" id="PS50046"/>
    </source>
</evidence>
<feature type="compositionally biased region" description="Polar residues" evidence="12">
    <location>
        <begin position="835"/>
        <end position="844"/>
    </location>
</feature>
<dbReference type="Pfam" id="PF00072">
    <property type="entry name" value="Response_reg"/>
    <property type="match status" value="1"/>
</dbReference>
<dbReference type="SMART" id="SM00388">
    <property type="entry name" value="HisKA"/>
    <property type="match status" value="1"/>
</dbReference>
<feature type="compositionally biased region" description="Polar residues" evidence="12">
    <location>
        <begin position="52"/>
        <end position="61"/>
    </location>
</feature>
<keyword evidence="3" id="KW-0716">Sensory transduction</keyword>
<evidence type="ECO:0000256" key="5">
    <source>
        <dbReference type="ARBA" id="ARBA00022741"/>
    </source>
</evidence>
<keyword evidence="4" id="KW-0808">Transferase</keyword>
<keyword evidence="6 16" id="KW-0418">Kinase</keyword>
<feature type="compositionally biased region" description="Acidic residues" evidence="12">
    <location>
        <begin position="590"/>
        <end position="599"/>
    </location>
</feature>
<dbReference type="SUPFAM" id="SSF52172">
    <property type="entry name" value="CheY-like"/>
    <property type="match status" value="1"/>
</dbReference>
<sequence length="2012" mass="216803">MCTLWSEADPSPSRNPSSSAASNSTVISAPHPNTPPTITSPTQPTPETTPPDAQSSATQTPPYFPEGPPKSRALRPQGVILPSSPMNRGPNSASSDQTSSSVPQLGGPRSASLQASTPIGSDKGFSPPFSPMASGPLSPGSSQLGSNSFIFPIRSVFQGMNPSESFASANSDGDATLGRVASRPGSGHGRSPSPAEVGRRSRGNSVEDNDAVIATIEQLLHGEAQKVPLQRERRQTGVAMFSGKAAADRHAWSETRATRGGSTSSGHPSPANEPPRGFFSMPLMNDGKETGENPFFNPRRRCDGDERQHGQGRIWIGRGTEERIGGARGSGLPQKDGAPVGQPQDEPAGINFRDRLGDKHFSAEEASYSAPGQGESNTAGRAEPPVTANPSSITEIKQPKPKHVGVQGLDGLDESTRRSTKSYPALETDDQGIQAIVNNVSGIVRLGEAGSLSSNAATPPGTGGGSGSGGKSSHRGKGAPSSNAMPWGPSASRPAQQQRVRTTALIKESVQEFVNAQANTVNMSDPNAPTPSPGPGTQQMEAARARAEREMDRKRDELDETPPAWAGDDKRGGKLKTTSASGEDGTADNAAEEESEEEEPIVTFSFEHVTTEDGHHVVGGREGKLQKCEDEPITTPGAVQGFGVVIVLEEDLDSGRMAVRQVSEVSLDSLSPAYIIVDLRLGFNRIESQNATELLGLSPRYLFRLDCFTRILTLEQEDILRDNVEYVPDAESGKNSVAEEGPQVFLLSGFGEPGSDDADEDETTPSAGGRRREWTCWVAAHRPKQPTWDKVDEKGRPIQPPDLIVLEFELERDMYNPLVQTFEPAQLSSGGGTPATGSQTTLPVSSGGHGGHGGGSANSGEASAGSLTTVGTTPRPGTVLGAESNSDGSTAITSQPPTSSRPSFSSRLCSQLPRERESMGPERIEVEVPLERIIESTTNHARPLRALERMRRTGPHGNSSTGIDSGSGSRGGRSARRQACRVPTGGGLTGTMDVFAVLGQINDQLSTAPDLETFLKVTVGVVQDLCRYHRVLIYQFDEAYNGEVVAELVEWGKTTDLYKGLMFPAADIPSQARQLYTTNKVRLLYDRSQTTARMVLRDREDLDHPLDMTHCYLRAMSPIHIKYLANMHVRSSMSVSIMAFGQLWGLIACQSYGHHGMRVSFPVRQMMRILSDSISRNIERFSYAQRLHTRKLISTIPTQHHPTGYIVSNADDLLQIFDADAGLLVIGDGCKLLGQNEQGQAMLAIAEYLRIMEFENMKASSFLQKDFPDLVLPRAQDTIAGLLYVPLTAKAGQDFIVFLRKGQVREVQWAGKPYKDERSGEQASLEPRKSFKMWSEVVTGRSRAWTDDQLESAGLLALIYGKFIQVWREKQSAMASNQLTAILLSNTSHAVRTPLLQIINTLELALAGNIDADTRSMLENSHQASRALLFHVHDLLDLTRIETGNETAFNDPFNIRQSISDAVRLYQTESARRGLEFRVNMSPDLPHYVVGDSRKIKTVISNLVANSVKFTEKGFIEVYCGPQSSANSTEIKRTGYIPIEIVISDSGCGIPTEKLEAMFVTLERADELKSESTGLGLGLAVVAHIVEQLAGQLRVESEVGIGTRVFFTLNMLANEQIGHGRLSAAEPSSQDRGWTEIFRNSSSNKSVIAIRPRAGSSDGNSVVSLRSSASASHSMLSEIDSFVQDFGSPHMLAPVPADDKRLRDAEERMSKPGTFPVTDSSWPVRPSKVHINTDASRISTSPQFSSVPSAHSTIPPQLPAPMSPRPGGSSSKLSNRHRQLTAHGGNSPASASATSEPSIGGGASKSPRAATSTTAPSAAPAPPATTRPNKSPPRGKQLRILVVEDDAINSQILLKKLRMDKRAVVAVGNGQEAVDMLRGDQNIDAVLMDIQMPIMDGRTAAKEIRKLEATLNPRDDISSLRIDGRIPIFAVSASLYESDRLNLAQDFDGWLLKPLDFARVRALLAALQNPQKRSDEVYVQGHWEREGYLKDAARALSRSETTKSSGSSPAPE</sequence>
<proteinExistence type="predicted"/>
<feature type="compositionally biased region" description="Basic and acidic residues" evidence="12">
    <location>
        <begin position="352"/>
        <end position="363"/>
    </location>
</feature>
<comment type="caution">
    <text evidence="16">The sequence shown here is derived from an EMBL/GenBank/DDBJ whole genome shotgun (WGS) entry which is preliminary data.</text>
</comment>
<dbReference type="InterPro" id="IPR016132">
    <property type="entry name" value="Phyto_chromo_attachment"/>
</dbReference>
<feature type="compositionally biased region" description="Low complexity" evidence="12">
    <location>
        <begin position="1787"/>
        <end position="1818"/>
    </location>
</feature>
<dbReference type="SUPFAM" id="SSF55781">
    <property type="entry name" value="GAF domain-like"/>
    <property type="match status" value="2"/>
</dbReference>
<evidence type="ECO:0000256" key="10">
    <source>
        <dbReference type="ARBA" id="ARBA00023170"/>
    </source>
</evidence>
<feature type="compositionally biased region" description="Polar residues" evidence="12">
    <location>
        <begin position="883"/>
        <end position="892"/>
    </location>
</feature>
<evidence type="ECO:0000256" key="6">
    <source>
        <dbReference type="ARBA" id="ARBA00022777"/>
    </source>
</evidence>
<dbReference type="PROSITE" id="PS50110">
    <property type="entry name" value="RESPONSE_REGULATORY"/>
    <property type="match status" value="1"/>
</dbReference>
<feature type="region of interest" description="Disordered" evidence="12">
    <location>
        <begin position="950"/>
        <end position="985"/>
    </location>
</feature>
<feature type="compositionally biased region" description="Acidic residues" evidence="12">
    <location>
        <begin position="754"/>
        <end position="763"/>
    </location>
</feature>
<evidence type="ECO:0000256" key="9">
    <source>
        <dbReference type="ARBA" id="ARBA00023012"/>
    </source>
</evidence>
<keyword evidence="10" id="KW-0675">Receptor</keyword>
<dbReference type="SMART" id="SM00065">
    <property type="entry name" value="GAF"/>
    <property type="match status" value="1"/>
</dbReference>
<dbReference type="Pfam" id="PF02518">
    <property type="entry name" value="HATPase_c"/>
    <property type="match status" value="1"/>
</dbReference>
<dbReference type="Gene3D" id="1.10.287.130">
    <property type="match status" value="1"/>
</dbReference>
<dbReference type="InterPro" id="IPR003661">
    <property type="entry name" value="HisK_dim/P_dom"/>
</dbReference>
<reference evidence="16 17" key="1">
    <citation type="submission" date="2018-11" db="EMBL/GenBank/DDBJ databases">
        <title>Genome sequence of Saitozyma podzolica DSM 27192.</title>
        <authorList>
            <person name="Aliyu H."/>
            <person name="Gorte O."/>
            <person name="Ochsenreither K."/>
        </authorList>
    </citation>
    <scope>NUCLEOTIDE SEQUENCE [LARGE SCALE GENOMIC DNA]</scope>
    <source>
        <strain evidence="16 17">DSM 27192</strain>
    </source>
</reference>
<dbReference type="CDD" id="cd17546">
    <property type="entry name" value="REC_hyHK_CKI1_RcsC-like"/>
    <property type="match status" value="1"/>
</dbReference>
<keyword evidence="1" id="KW-0600">Photoreceptor protein</keyword>
<dbReference type="InterPro" id="IPR035965">
    <property type="entry name" value="PAS-like_dom_sf"/>
</dbReference>
<dbReference type="InterPro" id="IPR036097">
    <property type="entry name" value="HisK_dim/P_sf"/>
</dbReference>
<dbReference type="Gene3D" id="3.30.565.10">
    <property type="entry name" value="Histidine kinase-like ATPase, C-terminal domain"/>
    <property type="match status" value="1"/>
</dbReference>
<dbReference type="Gene3D" id="3.30.450.20">
    <property type="entry name" value="PAS domain"/>
    <property type="match status" value="1"/>
</dbReference>
<keyword evidence="5" id="KW-0547">Nucleotide-binding</keyword>
<feature type="compositionally biased region" description="Low complexity" evidence="12">
    <location>
        <begin position="893"/>
        <end position="911"/>
    </location>
</feature>
<feature type="region of interest" description="Disordered" evidence="12">
    <location>
        <begin position="1694"/>
        <end position="1835"/>
    </location>
</feature>
<dbReference type="Pfam" id="PF00512">
    <property type="entry name" value="HisKA"/>
    <property type="match status" value="1"/>
</dbReference>
<dbReference type="GO" id="GO:0005524">
    <property type="term" value="F:ATP binding"/>
    <property type="evidence" value="ECO:0007669"/>
    <property type="project" value="UniProtKB-KW"/>
</dbReference>
<feature type="compositionally biased region" description="Basic and acidic residues" evidence="12">
    <location>
        <begin position="543"/>
        <end position="557"/>
    </location>
</feature>
<dbReference type="PANTHER" id="PTHR43065">
    <property type="entry name" value="SENSOR HISTIDINE KINASE"/>
    <property type="match status" value="1"/>
</dbReference>
<feature type="region of interest" description="Disordered" evidence="12">
    <location>
        <begin position="746"/>
        <end position="774"/>
    </location>
</feature>
<feature type="compositionally biased region" description="Polar residues" evidence="12">
    <location>
        <begin position="1733"/>
        <end position="1755"/>
    </location>
</feature>
<gene>
    <name evidence="16" type="primary">PHY1_2</name>
    <name evidence="16" type="ORF">EHS25_007149</name>
</gene>
<feature type="compositionally biased region" description="Low complexity" evidence="12">
    <location>
        <begin position="10"/>
        <end position="24"/>
    </location>
</feature>
<evidence type="ECO:0000256" key="7">
    <source>
        <dbReference type="ARBA" id="ARBA00022840"/>
    </source>
</evidence>
<evidence type="ECO:0000256" key="12">
    <source>
        <dbReference type="SAM" id="MobiDB-lite"/>
    </source>
</evidence>
<feature type="compositionally biased region" description="Low complexity" evidence="12">
    <location>
        <begin position="957"/>
        <end position="967"/>
    </location>
</feature>
<dbReference type="Proteomes" id="UP000279259">
    <property type="component" value="Unassembled WGS sequence"/>
</dbReference>
<feature type="compositionally biased region" description="Gly residues" evidence="12">
    <location>
        <begin position="847"/>
        <end position="857"/>
    </location>
</feature>
<dbReference type="PANTHER" id="PTHR43065:SF10">
    <property type="entry name" value="PEROXIDE STRESS-ACTIVATED HISTIDINE KINASE MAK3"/>
    <property type="match status" value="1"/>
</dbReference>
<feature type="region of interest" description="Disordered" evidence="12">
    <location>
        <begin position="1"/>
        <end position="145"/>
    </location>
</feature>
<feature type="domain" description="Phytochrome chromophore attachment site" evidence="13">
    <location>
        <begin position="1010"/>
        <end position="1172"/>
    </location>
</feature>
<dbReference type="Pfam" id="PF01590">
    <property type="entry name" value="GAF"/>
    <property type="match status" value="1"/>
</dbReference>
<dbReference type="InterPro" id="IPR029016">
    <property type="entry name" value="GAF-like_dom_sf"/>
</dbReference>
<feature type="domain" description="Histidine kinase" evidence="14">
    <location>
        <begin position="1386"/>
        <end position="1613"/>
    </location>
</feature>
<dbReference type="CDD" id="cd00082">
    <property type="entry name" value="HisKA"/>
    <property type="match status" value="1"/>
</dbReference>
<feature type="domain" description="Response regulatory" evidence="15">
    <location>
        <begin position="1839"/>
        <end position="1968"/>
    </location>
</feature>
<feature type="compositionally biased region" description="Basic and acidic residues" evidence="12">
    <location>
        <begin position="300"/>
        <end position="309"/>
    </location>
</feature>
<dbReference type="SUPFAM" id="SSF47384">
    <property type="entry name" value="Homodimeric domain of signal transducing histidine kinase"/>
    <property type="match status" value="1"/>
</dbReference>
<dbReference type="SUPFAM" id="SSF55785">
    <property type="entry name" value="PYP-like sensor domain (PAS domain)"/>
    <property type="match status" value="1"/>
</dbReference>
<feature type="compositionally biased region" description="Low complexity" evidence="12">
    <location>
        <begin position="134"/>
        <end position="145"/>
    </location>
</feature>
<dbReference type="SUPFAM" id="SSF55874">
    <property type="entry name" value="ATPase domain of HSP90 chaperone/DNA topoisomerase II/histidine kinase"/>
    <property type="match status" value="1"/>
</dbReference>
<feature type="compositionally biased region" description="Low complexity" evidence="12">
    <location>
        <begin position="858"/>
        <end position="880"/>
    </location>
</feature>
<dbReference type="OrthoDB" id="2015534at2759"/>
<dbReference type="InterPro" id="IPR011006">
    <property type="entry name" value="CheY-like_superfamily"/>
</dbReference>
<dbReference type="InterPro" id="IPR036890">
    <property type="entry name" value="HATPase_C_sf"/>
</dbReference>
<dbReference type="InterPro" id="IPR013515">
    <property type="entry name" value="Phytochrome_cen-reg"/>
</dbReference>
<dbReference type="GO" id="GO:0009881">
    <property type="term" value="F:photoreceptor activity"/>
    <property type="evidence" value="ECO:0007669"/>
    <property type="project" value="UniProtKB-KW"/>
</dbReference>
<dbReference type="GO" id="GO:0000155">
    <property type="term" value="F:phosphorelay sensor kinase activity"/>
    <property type="evidence" value="ECO:0007669"/>
    <property type="project" value="InterPro"/>
</dbReference>